<comment type="caution">
    <text evidence="4">The sequence shown here is derived from an EMBL/GenBank/DDBJ whole genome shotgun (WGS) entry which is preliminary data.</text>
</comment>
<evidence type="ECO:0000256" key="3">
    <source>
        <dbReference type="ARBA" id="ARBA00023274"/>
    </source>
</evidence>
<accession>X0Z1Y0</accession>
<organism evidence="4">
    <name type="scientific">marine sediment metagenome</name>
    <dbReference type="NCBI Taxonomy" id="412755"/>
    <lineage>
        <taxon>unclassified sequences</taxon>
        <taxon>metagenomes</taxon>
        <taxon>ecological metagenomes</taxon>
    </lineage>
</organism>
<protein>
    <recommendedName>
        <fullName evidence="5">50S ribosomal protein L3</fullName>
    </recommendedName>
</protein>
<dbReference type="FunFam" id="3.30.160.810:FF:000001">
    <property type="entry name" value="50S ribosomal protein L3"/>
    <property type="match status" value="1"/>
</dbReference>
<evidence type="ECO:0008006" key="5">
    <source>
        <dbReference type="Google" id="ProtNLM"/>
    </source>
</evidence>
<evidence type="ECO:0000313" key="4">
    <source>
        <dbReference type="EMBL" id="GAG52562.1"/>
    </source>
</evidence>
<proteinExistence type="inferred from homology"/>
<comment type="similarity">
    <text evidence="1">Belongs to the universal ribosomal protein uL3 family.</text>
</comment>
<name>X0Z1Y0_9ZZZZ</name>
<dbReference type="InterPro" id="IPR009000">
    <property type="entry name" value="Transl_B-barrel_sf"/>
</dbReference>
<evidence type="ECO:0000256" key="1">
    <source>
        <dbReference type="ARBA" id="ARBA00006540"/>
    </source>
</evidence>
<dbReference type="InterPro" id="IPR019927">
    <property type="entry name" value="Ribosomal_uL3_bac/org-type"/>
</dbReference>
<dbReference type="PANTHER" id="PTHR11229">
    <property type="entry name" value="50S RIBOSOMAL PROTEIN L3"/>
    <property type="match status" value="1"/>
</dbReference>
<keyword evidence="2" id="KW-0689">Ribosomal protein</keyword>
<dbReference type="Gene3D" id="3.30.160.810">
    <property type="match status" value="1"/>
</dbReference>
<dbReference type="GO" id="GO:0006412">
    <property type="term" value="P:translation"/>
    <property type="evidence" value="ECO:0007669"/>
    <property type="project" value="InterPro"/>
</dbReference>
<dbReference type="SUPFAM" id="SSF50447">
    <property type="entry name" value="Translation proteins"/>
    <property type="match status" value="1"/>
</dbReference>
<feature type="non-terminal residue" evidence="4">
    <location>
        <position position="119"/>
    </location>
</feature>
<evidence type="ECO:0000256" key="2">
    <source>
        <dbReference type="ARBA" id="ARBA00022980"/>
    </source>
</evidence>
<sequence length="119" mass="12350">MLAALIGKKIGMTQVFDDLGVLHVVTVVQADPCSVLQVKTAETDGYNAVQLGAGEVKPHRATRPAIGHAAKAGCKPARVIREVRLGDGPADVEPGEKITVDVFDGVDHVDVIGTSKGKG</sequence>
<dbReference type="PANTHER" id="PTHR11229:SF16">
    <property type="entry name" value="LARGE RIBOSOMAL SUBUNIT PROTEIN UL3C"/>
    <property type="match status" value="1"/>
</dbReference>
<reference evidence="4" key="1">
    <citation type="journal article" date="2014" name="Front. Microbiol.">
        <title>High frequency of phylogenetically diverse reductive dehalogenase-homologous genes in deep subseafloor sedimentary metagenomes.</title>
        <authorList>
            <person name="Kawai M."/>
            <person name="Futagami T."/>
            <person name="Toyoda A."/>
            <person name="Takaki Y."/>
            <person name="Nishi S."/>
            <person name="Hori S."/>
            <person name="Arai W."/>
            <person name="Tsubouchi T."/>
            <person name="Morono Y."/>
            <person name="Uchiyama I."/>
            <person name="Ito T."/>
            <person name="Fujiyama A."/>
            <person name="Inagaki F."/>
            <person name="Takami H."/>
        </authorList>
    </citation>
    <scope>NUCLEOTIDE SEQUENCE</scope>
    <source>
        <strain evidence="4">Expedition CK06-06</strain>
    </source>
</reference>
<dbReference type="AlphaFoldDB" id="X0Z1Y0"/>
<dbReference type="GO" id="GO:0022625">
    <property type="term" value="C:cytosolic large ribosomal subunit"/>
    <property type="evidence" value="ECO:0007669"/>
    <property type="project" value="TreeGrafter"/>
</dbReference>
<dbReference type="GO" id="GO:0003735">
    <property type="term" value="F:structural constituent of ribosome"/>
    <property type="evidence" value="ECO:0007669"/>
    <property type="project" value="InterPro"/>
</dbReference>
<dbReference type="EMBL" id="BARS01053591">
    <property type="protein sequence ID" value="GAG52562.1"/>
    <property type="molecule type" value="Genomic_DNA"/>
</dbReference>
<keyword evidence="3" id="KW-0687">Ribonucleoprotein</keyword>
<gene>
    <name evidence="4" type="ORF">S01H1_79491</name>
</gene>